<accession>A0ABW8TRN1</accession>
<name>A0ABW8TRN1_9CLOT</name>
<evidence type="ECO:0000313" key="2">
    <source>
        <dbReference type="Proteomes" id="UP001623661"/>
    </source>
</evidence>
<gene>
    <name evidence="1" type="ORF">ACJDUH_07495</name>
</gene>
<protein>
    <submittedName>
        <fullName evidence="1">Uncharacterized protein</fullName>
    </submittedName>
</protein>
<dbReference type="RefSeq" id="WP_406764529.1">
    <property type="nucleotide sequence ID" value="NZ_JBJHZY010000001.1"/>
</dbReference>
<dbReference type="EMBL" id="JBJHZY010000001">
    <property type="protein sequence ID" value="MFL0267943.1"/>
    <property type="molecule type" value="Genomic_DNA"/>
</dbReference>
<proteinExistence type="predicted"/>
<sequence>MKISYYDNNEIEHNEFGTINIDRVYCLDFNKFSNNEWTALADIYRKLPNQVVEGNIEQQMWFGTEGVSEFYLWSSVEPSGLQVVGHLKERDWKHWEKLFHESIGQFPFFNA</sequence>
<organism evidence="1 2">
    <name type="scientific">Candidatus Clostridium radicumherbarum</name>
    <dbReference type="NCBI Taxonomy" id="3381662"/>
    <lineage>
        <taxon>Bacteria</taxon>
        <taxon>Bacillati</taxon>
        <taxon>Bacillota</taxon>
        <taxon>Clostridia</taxon>
        <taxon>Eubacteriales</taxon>
        <taxon>Clostridiaceae</taxon>
        <taxon>Clostridium</taxon>
    </lineage>
</organism>
<dbReference type="Proteomes" id="UP001623661">
    <property type="component" value="Unassembled WGS sequence"/>
</dbReference>
<evidence type="ECO:0000313" key="1">
    <source>
        <dbReference type="EMBL" id="MFL0267943.1"/>
    </source>
</evidence>
<reference evidence="1 2" key="1">
    <citation type="submission" date="2024-11" db="EMBL/GenBank/DDBJ databases">
        <authorList>
            <person name="Heng Y.C."/>
            <person name="Lim A.C.H."/>
            <person name="Lee J.K.Y."/>
            <person name="Kittelmann S."/>
        </authorList>
    </citation>
    <scope>NUCLEOTIDE SEQUENCE [LARGE SCALE GENOMIC DNA]</scope>
    <source>
        <strain evidence="1 2">WILCCON 0202</strain>
    </source>
</reference>
<comment type="caution">
    <text evidence="1">The sequence shown here is derived from an EMBL/GenBank/DDBJ whole genome shotgun (WGS) entry which is preliminary data.</text>
</comment>
<keyword evidence="2" id="KW-1185">Reference proteome</keyword>